<dbReference type="Gramene" id="OIW00632">
    <property type="protein sequence ID" value="OIW00632"/>
    <property type="gene ID" value="TanjilG_09113"/>
</dbReference>
<dbReference type="EMBL" id="CM007372">
    <property type="protein sequence ID" value="OIW00632.1"/>
    <property type="molecule type" value="Genomic_DNA"/>
</dbReference>
<proteinExistence type="predicted"/>
<feature type="compositionally biased region" description="Acidic residues" evidence="1">
    <location>
        <begin position="243"/>
        <end position="260"/>
    </location>
</feature>
<sequence>MSSRYRPLHACGVSILTIVDTIFAKTQNINEPFGSTLRRVTNLAKFVTPFILAIQYQWLAILSFIDDHILEAEKLTEKLFPPSTYLFDKVDELVLIIMCLPQKIDGALNTLFPMMIHHVPLLEWSLTYIISWLNGLVSILNHWGEEKSSIKEKTISVYRSCDGHIEDSSNGSIESFPSMLEACEVENAKGVKDMVESCPKKGSYKEVLLDRGKEENPHEKQIGGEGSLSYKEVLLKIGKEENQNDCEGGENNDGNNEENESAMKFNVERSECFKDDPLLELFESAWLMKPRY</sequence>
<reference evidence="2 3" key="1">
    <citation type="journal article" date="2017" name="Plant Biotechnol. J.">
        <title>A comprehensive draft genome sequence for lupin (Lupinus angustifolius), an emerging health food: insights into plant-microbe interactions and legume evolution.</title>
        <authorList>
            <person name="Hane J.K."/>
            <person name="Ming Y."/>
            <person name="Kamphuis L.G."/>
            <person name="Nelson M.N."/>
            <person name="Garg G."/>
            <person name="Atkins C.A."/>
            <person name="Bayer P.E."/>
            <person name="Bravo A."/>
            <person name="Bringans S."/>
            <person name="Cannon S."/>
            <person name="Edwards D."/>
            <person name="Foley R."/>
            <person name="Gao L.L."/>
            <person name="Harrison M.J."/>
            <person name="Huang W."/>
            <person name="Hurgobin B."/>
            <person name="Li S."/>
            <person name="Liu C.W."/>
            <person name="McGrath A."/>
            <person name="Morahan G."/>
            <person name="Murray J."/>
            <person name="Weller J."/>
            <person name="Jian J."/>
            <person name="Singh K.B."/>
        </authorList>
    </citation>
    <scope>NUCLEOTIDE SEQUENCE [LARGE SCALE GENOMIC DNA]</scope>
    <source>
        <strain evidence="3">cv. Tanjil</strain>
        <tissue evidence="2">Whole plant</tissue>
    </source>
</reference>
<organism evidence="2 3">
    <name type="scientific">Lupinus angustifolius</name>
    <name type="common">Narrow-leaved blue lupine</name>
    <dbReference type="NCBI Taxonomy" id="3871"/>
    <lineage>
        <taxon>Eukaryota</taxon>
        <taxon>Viridiplantae</taxon>
        <taxon>Streptophyta</taxon>
        <taxon>Embryophyta</taxon>
        <taxon>Tracheophyta</taxon>
        <taxon>Spermatophyta</taxon>
        <taxon>Magnoliopsida</taxon>
        <taxon>eudicotyledons</taxon>
        <taxon>Gunneridae</taxon>
        <taxon>Pentapetalae</taxon>
        <taxon>rosids</taxon>
        <taxon>fabids</taxon>
        <taxon>Fabales</taxon>
        <taxon>Fabaceae</taxon>
        <taxon>Papilionoideae</taxon>
        <taxon>50 kb inversion clade</taxon>
        <taxon>genistoids sensu lato</taxon>
        <taxon>core genistoids</taxon>
        <taxon>Genisteae</taxon>
        <taxon>Lupinus</taxon>
    </lineage>
</organism>
<accession>A0A4P1R493</accession>
<evidence type="ECO:0000313" key="3">
    <source>
        <dbReference type="Proteomes" id="UP000188354"/>
    </source>
</evidence>
<gene>
    <name evidence="2" type="ORF">TanjilG_09113</name>
</gene>
<keyword evidence="3" id="KW-1185">Reference proteome</keyword>
<evidence type="ECO:0000256" key="1">
    <source>
        <dbReference type="SAM" id="MobiDB-lite"/>
    </source>
</evidence>
<dbReference type="AlphaFoldDB" id="A0A4P1R493"/>
<protein>
    <submittedName>
        <fullName evidence="2">Uncharacterized protein</fullName>
    </submittedName>
</protein>
<dbReference type="PANTHER" id="PTHR37710:SF1">
    <property type="entry name" value="TRANSMEMBRANE PROTEIN"/>
    <property type="match status" value="1"/>
</dbReference>
<dbReference type="PANTHER" id="PTHR37710">
    <property type="entry name" value="TRANSMEMBRANE PROTEIN"/>
    <property type="match status" value="1"/>
</dbReference>
<dbReference type="Proteomes" id="UP000188354">
    <property type="component" value="Chromosome LG12"/>
</dbReference>
<name>A0A4P1R493_LUPAN</name>
<dbReference type="STRING" id="3871.A0A4P1R493"/>
<evidence type="ECO:0000313" key="2">
    <source>
        <dbReference type="EMBL" id="OIW00632.1"/>
    </source>
</evidence>
<feature type="region of interest" description="Disordered" evidence="1">
    <location>
        <begin position="241"/>
        <end position="260"/>
    </location>
</feature>